<dbReference type="Proteomes" id="UP001497457">
    <property type="component" value="Chromosome 5rd"/>
</dbReference>
<accession>A0ABC9ERL3</accession>
<dbReference type="PANTHER" id="PTHR33065:SF177">
    <property type="entry name" value="OS08G0141000 PROTEIN"/>
    <property type="match status" value="1"/>
</dbReference>
<evidence type="ECO:0000313" key="3">
    <source>
        <dbReference type="EMBL" id="CAL5062153.1"/>
    </source>
</evidence>
<evidence type="ECO:0000313" key="4">
    <source>
        <dbReference type="Proteomes" id="UP001497457"/>
    </source>
</evidence>
<reference evidence="3 4" key="2">
    <citation type="submission" date="2024-10" db="EMBL/GenBank/DDBJ databases">
        <authorList>
            <person name="Ryan C."/>
        </authorList>
    </citation>
    <scope>NUCLEOTIDE SEQUENCE [LARGE SCALE GENOMIC DNA]</scope>
</reference>
<dbReference type="PANTHER" id="PTHR33065">
    <property type="entry name" value="OS07G0486400 PROTEIN"/>
    <property type="match status" value="1"/>
</dbReference>
<evidence type="ECO:0000259" key="2">
    <source>
        <dbReference type="Pfam" id="PF20241"/>
    </source>
</evidence>
<feature type="domain" description="DUF6598" evidence="2">
    <location>
        <begin position="63"/>
        <end position="272"/>
    </location>
</feature>
<keyword evidence="4" id="KW-1185">Reference proteome</keyword>
<dbReference type="EMBL" id="OZ075115">
    <property type="protein sequence ID" value="CAL5062153.1"/>
    <property type="molecule type" value="Genomic_DNA"/>
</dbReference>
<name>A0ABC9ERL3_9POAL</name>
<organism evidence="3 4">
    <name type="scientific">Urochloa decumbens</name>
    <dbReference type="NCBI Taxonomy" id="240449"/>
    <lineage>
        <taxon>Eukaryota</taxon>
        <taxon>Viridiplantae</taxon>
        <taxon>Streptophyta</taxon>
        <taxon>Embryophyta</taxon>
        <taxon>Tracheophyta</taxon>
        <taxon>Spermatophyta</taxon>
        <taxon>Magnoliopsida</taxon>
        <taxon>Liliopsida</taxon>
        <taxon>Poales</taxon>
        <taxon>Poaceae</taxon>
        <taxon>PACMAD clade</taxon>
        <taxon>Panicoideae</taxon>
        <taxon>Panicodae</taxon>
        <taxon>Paniceae</taxon>
        <taxon>Melinidinae</taxon>
        <taxon>Urochloa</taxon>
    </lineage>
</organism>
<feature type="compositionally biased region" description="Basic and acidic residues" evidence="1">
    <location>
        <begin position="38"/>
        <end position="52"/>
    </location>
</feature>
<feature type="compositionally biased region" description="Basic and acidic residues" evidence="1">
    <location>
        <begin position="10"/>
        <end position="23"/>
    </location>
</feature>
<evidence type="ECO:0000256" key="1">
    <source>
        <dbReference type="SAM" id="MobiDB-lite"/>
    </source>
</evidence>
<gene>
    <name evidence="3" type="ORF">URODEC1_LOCUS98144</name>
</gene>
<protein>
    <recommendedName>
        <fullName evidence="2">DUF6598 domain-containing protein</fullName>
    </recommendedName>
</protein>
<dbReference type="AlphaFoldDB" id="A0ABC9ERL3"/>
<reference evidence="4" key="1">
    <citation type="submission" date="2024-06" db="EMBL/GenBank/DDBJ databases">
        <authorList>
            <person name="Ryan C."/>
        </authorList>
    </citation>
    <scope>NUCLEOTIDE SEQUENCE [LARGE SCALE GENOMIC DNA]</scope>
</reference>
<dbReference type="InterPro" id="IPR046533">
    <property type="entry name" value="DUF6598"/>
</dbReference>
<feature type="region of interest" description="Disordered" evidence="1">
    <location>
        <begin position="35"/>
        <end position="54"/>
    </location>
</feature>
<proteinExistence type="predicted"/>
<dbReference type="Pfam" id="PF20241">
    <property type="entry name" value="DUF6598"/>
    <property type="match status" value="1"/>
</dbReference>
<feature type="region of interest" description="Disordered" evidence="1">
    <location>
        <begin position="1"/>
        <end position="23"/>
    </location>
</feature>
<sequence>MPWWAQGEGFWKKSDSEGEGVAERERLAAETFAGWQRRKAEDERADQERDKPAPPYIAYPCDTLQIFSAKVAGIRGGLHWPLHVFGIVALRDSVDYNRNVIFHRTRDKCQILTEKDPYLVLTGPTRSVAWFGTVTIEVVLKVKGTVQSEDRDLSFLAVPIRLQSTLDSFLFKRGYTSMLSTLKFTLGHIVYSVEATIFVRVIDGSWMDEFHGLFAASTESIARKKIVLLYSKAEKIVVADDGNIKLSRSVASVETEGMLKVSVRAWAASGGANNALENELVASESANNALEDELVASGGANDAVEAELVASGGDNHAMEGELVASKGANHAVEGELVTSGGANDAVQGELAASGGANDAVEGELAASGGDNNVVEDELVFTPKEYDRSYGTLNIGFCKMEVTVAWSLVSSRLADKHS</sequence>